<dbReference type="PANTHER" id="PTHR30290:SF65">
    <property type="entry name" value="MONOACYL PHOSPHATIDYLINOSITOL TETRAMANNOSIDE-BINDING PROTEIN LPQW-RELATED"/>
    <property type="match status" value="1"/>
</dbReference>
<dbReference type="Proteomes" id="UP001418444">
    <property type="component" value="Unassembled WGS sequence"/>
</dbReference>
<evidence type="ECO:0000313" key="4">
    <source>
        <dbReference type="Proteomes" id="UP001418444"/>
    </source>
</evidence>
<protein>
    <submittedName>
        <fullName evidence="3">ABC transporter substrate-binding protein</fullName>
    </submittedName>
</protein>
<evidence type="ECO:0000256" key="1">
    <source>
        <dbReference type="SAM" id="SignalP"/>
    </source>
</evidence>
<keyword evidence="1" id="KW-0732">Signal</keyword>
<proteinExistence type="predicted"/>
<feature type="domain" description="Solute-binding protein family 5" evidence="2">
    <location>
        <begin position="100"/>
        <end position="452"/>
    </location>
</feature>
<dbReference type="Gene3D" id="3.40.190.10">
    <property type="entry name" value="Periplasmic binding protein-like II"/>
    <property type="match status" value="1"/>
</dbReference>
<comment type="caution">
    <text evidence="3">The sequence shown here is derived from an EMBL/GenBank/DDBJ whole genome shotgun (WGS) entry which is preliminary data.</text>
</comment>
<dbReference type="Gene3D" id="3.10.105.10">
    <property type="entry name" value="Dipeptide-binding Protein, Domain 3"/>
    <property type="match status" value="1"/>
</dbReference>
<dbReference type="EMBL" id="BAAAZW010000005">
    <property type="protein sequence ID" value="GAA3960811.1"/>
    <property type="molecule type" value="Genomic_DNA"/>
</dbReference>
<dbReference type="InterPro" id="IPR000914">
    <property type="entry name" value="SBP_5_dom"/>
</dbReference>
<evidence type="ECO:0000259" key="2">
    <source>
        <dbReference type="Pfam" id="PF00496"/>
    </source>
</evidence>
<organism evidence="3 4">
    <name type="scientific">Gordonia caeni</name>
    <dbReference type="NCBI Taxonomy" id="1007097"/>
    <lineage>
        <taxon>Bacteria</taxon>
        <taxon>Bacillati</taxon>
        <taxon>Actinomycetota</taxon>
        <taxon>Actinomycetes</taxon>
        <taxon>Mycobacteriales</taxon>
        <taxon>Gordoniaceae</taxon>
        <taxon>Gordonia</taxon>
    </lineage>
</organism>
<reference evidence="4" key="1">
    <citation type="journal article" date="2019" name="Int. J. Syst. Evol. Microbiol.">
        <title>The Global Catalogue of Microorganisms (GCM) 10K type strain sequencing project: providing services to taxonomists for standard genome sequencing and annotation.</title>
        <authorList>
            <consortium name="The Broad Institute Genomics Platform"/>
            <consortium name="The Broad Institute Genome Sequencing Center for Infectious Disease"/>
            <person name="Wu L."/>
            <person name="Ma J."/>
        </authorList>
    </citation>
    <scope>NUCLEOTIDE SEQUENCE [LARGE SCALE GENOMIC DNA]</scope>
    <source>
        <strain evidence="4">JCM 16923</strain>
    </source>
</reference>
<evidence type="ECO:0000313" key="3">
    <source>
        <dbReference type="EMBL" id="GAA3960811.1"/>
    </source>
</evidence>
<feature type="signal peptide" evidence="1">
    <location>
        <begin position="1"/>
        <end position="30"/>
    </location>
</feature>
<sequence>MTARRGARGRRALVKGTVVGLAAVLAATLAACGDGERDQIDYLVDAGVSNYNVNTVDGYASGAVMALARVQPGFSYLGPDGQVVADRDIGTVNVEDGASLTLRYTFAETAEYSDGRPMVCDDIVLAATAMGGKVRGFATATTAGYRDIASVDCTPGDKTAVVTFARGRDYAQWPALFGVGSMLPAHVVARKAGVTDLVGVLGSRDQDAIGKIADAWNTGFALAPGQEIDQDEFVSAGPYRLSRYTPEEGLELVANDAWGGDRPVTTHVTVWPRGTDADSAIGDGRVEVVDTSDLSTGDRVLGRATAEYNGQENRAGAKDPSPLSVTQLVPAARGVMNDLLVRRAFASCVPRDSLARRFGSNGLVWSLRTVAPGDSLGGALNEQYARRYPRADIKRARDLLDERPAGENGRRPAVTVRLGYVGPDPVAQAVVAEIAGSCRAAGITVTDAAAPDLTPGALGRDVDVLLTNGATGSAAAGTASGFPDAYQLFGGDPLNLTGLRSPRASGAIADLSLTQSDSARLPLIRTAETAAWDALASIPLYGTVRSREHTGKVSQVVPGLARTGTGWNMDRWVLN</sequence>
<dbReference type="PROSITE" id="PS51257">
    <property type="entry name" value="PROKAR_LIPOPROTEIN"/>
    <property type="match status" value="1"/>
</dbReference>
<dbReference type="PANTHER" id="PTHR30290">
    <property type="entry name" value="PERIPLASMIC BINDING COMPONENT OF ABC TRANSPORTER"/>
    <property type="match status" value="1"/>
</dbReference>
<keyword evidence="4" id="KW-1185">Reference proteome</keyword>
<gene>
    <name evidence="3" type="ORF">GCM10022231_21070</name>
</gene>
<feature type="chain" id="PRO_5045668414" evidence="1">
    <location>
        <begin position="31"/>
        <end position="575"/>
    </location>
</feature>
<dbReference type="InterPro" id="IPR039424">
    <property type="entry name" value="SBP_5"/>
</dbReference>
<dbReference type="SUPFAM" id="SSF53850">
    <property type="entry name" value="Periplasmic binding protein-like II"/>
    <property type="match status" value="1"/>
</dbReference>
<name>A0ABP7P748_9ACTN</name>
<dbReference type="Pfam" id="PF00496">
    <property type="entry name" value="SBP_bac_5"/>
    <property type="match status" value="1"/>
</dbReference>
<accession>A0ABP7P748</accession>